<accession>A0ABR9CZ05</accession>
<dbReference type="InterPro" id="IPR002750">
    <property type="entry name" value="CobE/GbiG_C"/>
</dbReference>
<feature type="domain" description="CobE/GbiG C-terminal" evidence="1">
    <location>
        <begin position="3"/>
        <end position="126"/>
    </location>
</feature>
<dbReference type="InterPro" id="IPR052553">
    <property type="entry name" value="CbiG_hydrolase"/>
</dbReference>
<gene>
    <name evidence="2" type="ORF">IE877_09405</name>
</gene>
<keyword evidence="3" id="KW-1185">Reference proteome</keyword>
<comment type="caution">
    <text evidence="2">The sequence shown here is derived from an EMBL/GenBank/DDBJ whole genome shotgun (WGS) entry which is preliminary data.</text>
</comment>
<dbReference type="Pfam" id="PF01890">
    <property type="entry name" value="CbiG_C"/>
    <property type="match status" value="1"/>
</dbReference>
<evidence type="ECO:0000313" key="3">
    <source>
        <dbReference type="Proteomes" id="UP000652176"/>
    </source>
</evidence>
<dbReference type="PANTHER" id="PTHR37477">
    <property type="entry name" value="COBALT-PRECORRIN-5A HYDROLASE"/>
    <property type="match status" value="1"/>
</dbReference>
<sequence>MKVILGLGCDRNASLMTLNTAVEQALALAGLDKSAVTGAASIDKKNDEAAILQLTADNAWPLSFYPAEQLAQVPVPNPSEVVRQYMGTPAVAEAAALLAAGPTAELLVEKHKYRGEDGKNATVSIASINENNI</sequence>
<proteinExistence type="predicted"/>
<dbReference type="EMBL" id="JACXSS010000001">
    <property type="protein sequence ID" value="MBD9356104.1"/>
    <property type="molecule type" value="Genomic_DNA"/>
</dbReference>
<protein>
    <submittedName>
        <fullName evidence="2">Cobalamin biosynthesis protein</fullName>
    </submittedName>
</protein>
<dbReference type="RefSeq" id="WP_192374490.1">
    <property type="nucleotide sequence ID" value="NZ_CAJHIV010000001.1"/>
</dbReference>
<name>A0ABR9CZ05_9GAMM</name>
<evidence type="ECO:0000259" key="1">
    <source>
        <dbReference type="Pfam" id="PF01890"/>
    </source>
</evidence>
<dbReference type="SUPFAM" id="SSF159664">
    <property type="entry name" value="CobE/GbiG C-terminal domain-like"/>
    <property type="match status" value="1"/>
</dbReference>
<dbReference type="Gene3D" id="3.30.420.180">
    <property type="entry name" value="CobE/GbiG C-terminal domain"/>
    <property type="match status" value="1"/>
</dbReference>
<dbReference type="InterPro" id="IPR036518">
    <property type="entry name" value="CobE/GbiG_C_sf"/>
</dbReference>
<evidence type="ECO:0000313" key="2">
    <source>
        <dbReference type="EMBL" id="MBD9356104.1"/>
    </source>
</evidence>
<reference evidence="2 3" key="1">
    <citation type="submission" date="2020-09" db="EMBL/GenBank/DDBJ databases">
        <title>Methylomonas albis sp. nov. and Methylomonas fluvii sp. nov.: Two cold-adapted methanotrophs from the River Elbe and an amended description of Methylovulum psychrotolerans strain Eb1.</title>
        <authorList>
            <person name="Bussmann I.K."/>
            <person name="Klings K.-W."/>
            <person name="Warnstedt J."/>
            <person name="Hoppert M."/>
            <person name="Saborowski A."/>
            <person name="Horn F."/>
            <person name="Liebner S."/>
        </authorList>
    </citation>
    <scope>NUCLEOTIDE SEQUENCE [LARGE SCALE GENOMIC DNA]</scope>
    <source>
        <strain evidence="2 3">EbA</strain>
    </source>
</reference>
<organism evidence="2 3">
    <name type="scientific">Methylomonas albis</name>
    <dbReference type="NCBI Taxonomy" id="1854563"/>
    <lineage>
        <taxon>Bacteria</taxon>
        <taxon>Pseudomonadati</taxon>
        <taxon>Pseudomonadota</taxon>
        <taxon>Gammaproteobacteria</taxon>
        <taxon>Methylococcales</taxon>
        <taxon>Methylococcaceae</taxon>
        <taxon>Methylomonas</taxon>
    </lineage>
</organism>
<dbReference type="PANTHER" id="PTHR37477:SF1">
    <property type="entry name" value="COBALT-PRECORRIN-5A HYDROLASE"/>
    <property type="match status" value="1"/>
</dbReference>
<dbReference type="Proteomes" id="UP000652176">
    <property type="component" value="Unassembled WGS sequence"/>
</dbReference>